<dbReference type="InterPro" id="IPR003806">
    <property type="entry name" value="ATP-grasp_PylC-type"/>
</dbReference>
<evidence type="ECO:0000259" key="2">
    <source>
        <dbReference type="PROSITE" id="PS50975"/>
    </source>
</evidence>
<protein>
    <submittedName>
        <fullName evidence="3">ATP-grasp domain-containing protein</fullName>
    </submittedName>
</protein>
<dbReference type="SUPFAM" id="SSF52440">
    <property type="entry name" value="PreATP-grasp domain"/>
    <property type="match status" value="1"/>
</dbReference>
<evidence type="ECO:0000313" key="3">
    <source>
        <dbReference type="EMBL" id="MDR8524504.1"/>
    </source>
</evidence>
<evidence type="ECO:0000313" key="6">
    <source>
        <dbReference type="Proteomes" id="UP001271263"/>
    </source>
</evidence>
<comment type="caution">
    <text evidence="3">The sequence shown here is derived from an EMBL/GenBank/DDBJ whole genome shotgun (WGS) entry which is preliminary data.</text>
</comment>
<dbReference type="PANTHER" id="PTHR11609:SF5">
    <property type="entry name" value="PHOSPHORIBOSYLAMINOIMIDAZOLE CARBOXYLASE"/>
    <property type="match status" value="1"/>
</dbReference>
<dbReference type="Gene3D" id="3.30.1490.20">
    <property type="entry name" value="ATP-grasp fold, A domain"/>
    <property type="match status" value="1"/>
</dbReference>
<dbReference type="AlphaFoldDB" id="A0AAW8NMM3"/>
<reference evidence="3" key="2">
    <citation type="submission" date="2022-11" db="EMBL/GenBank/DDBJ databases">
        <title>Prophages regulate Shewanella fidelis motility and biofilm formation: implications for gut colonization dynamics in Ciona robusta.</title>
        <authorList>
            <person name="Natarajan O."/>
            <person name="Gibboney S.L."/>
            <person name="Young M.N."/>
            <person name="Lim S.J."/>
            <person name="Pluta N."/>
            <person name="Atkinson C.G.F."/>
            <person name="Leigh B.A."/>
            <person name="Liberti A."/>
            <person name="Kees E."/>
            <person name="Breitbart M."/>
            <person name="Gralnick J."/>
            <person name="Dishaw L.J."/>
        </authorList>
    </citation>
    <scope>NUCLEOTIDE SEQUENCE</scope>
    <source>
        <strain evidence="3">3313</strain>
    </source>
</reference>
<dbReference type="GO" id="GO:0046872">
    <property type="term" value="F:metal ion binding"/>
    <property type="evidence" value="ECO:0007669"/>
    <property type="project" value="InterPro"/>
</dbReference>
<organism evidence="3 5">
    <name type="scientific">Shewanella fidelis</name>
    <dbReference type="NCBI Taxonomy" id="173509"/>
    <lineage>
        <taxon>Bacteria</taxon>
        <taxon>Pseudomonadati</taxon>
        <taxon>Pseudomonadota</taxon>
        <taxon>Gammaproteobacteria</taxon>
        <taxon>Alteromonadales</taxon>
        <taxon>Shewanellaceae</taxon>
        <taxon>Shewanella</taxon>
    </lineage>
</organism>
<dbReference type="EMBL" id="JAPMLE010000001">
    <property type="protein sequence ID" value="MDR8524504.1"/>
    <property type="molecule type" value="Genomic_DNA"/>
</dbReference>
<keyword evidence="6" id="KW-1185">Reference proteome</keyword>
<keyword evidence="1" id="KW-0067">ATP-binding</keyword>
<evidence type="ECO:0000313" key="4">
    <source>
        <dbReference type="EMBL" id="MDW4822586.1"/>
    </source>
</evidence>
<dbReference type="InterPro" id="IPR011761">
    <property type="entry name" value="ATP-grasp"/>
</dbReference>
<dbReference type="SMART" id="SM01209">
    <property type="entry name" value="GARS_A"/>
    <property type="match status" value="1"/>
</dbReference>
<dbReference type="InterPro" id="IPR013815">
    <property type="entry name" value="ATP_grasp_subdomain_1"/>
</dbReference>
<evidence type="ECO:0000256" key="1">
    <source>
        <dbReference type="PROSITE-ProRule" id="PRU00409"/>
    </source>
</evidence>
<dbReference type="EMBL" id="JAPMLD010000001">
    <property type="protein sequence ID" value="MDW4822586.1"/>
    <property type="molecule type" value="Genomic_DNA"/>
</dbReference>
<dbReference type="GO" id="GO:0003824">
    <property type="term" value="F:catalytic activity"/>
    <property type="evidence" value="ECO:0007669"/>
    <property type="project" value="UniProtKB-ARBA"/>
</dbReference>
<dbReference type="GO" id="GO:0005829">
    <property type="term" value="C:cytosol"/>
    <property type="evidence" value="ECO:0007669"/>
    <property type="project" value="TreeGrafter"/>
</dbReference>
<dbReference type="PROSITE" id="PS50975">
    <property type="entry name" value="ATP_GRASP"/>
    <property type="match status" value="1"/>
</dbReference>
<name>A0AAW8NMM3_9GAMM</name>
<dbReference type="RefSeq" id="WP_310655075.1">
    <property type="nucleotide sequence ID" value="NZ_JAPMLA010000008.1"/>
</dbReference>
<dbReference type="Pfam" id="PF18603">
    <property type="entry name" value="LAL_C2"/>
    <property type="match status" value="1"/>
</dbReference>
<dbReference type="InterPro" id="IPR016185">
    <property type="entry name" value="PreATP-grasp_dom_sf"/>
</dbReference>
<dbReference type="PANTHER" id="PTHR11609">
    <property type="entry name" value="PURINE BIOSYNTHESIS PROTEIN 6/7, PUR6/7"/>
    <property type="match status" value="1"/>
</dbReference>
<reference evidence="4 6" key="1">
    <citation type="journal article" date="2022" name="bioRxiv">
        <title>Prophages regulate Shewanella fidelis 3313 motility and biofilm formation: implications for gut colonization dynamics in Ciona robusta.</title>
        <authorList>
            <person name="Natarajan O."/>
            <person name="Gibboney S.L."/>
            <person name="Young M.N."/>
            <person name="Lim S.J."/>
            <person name="Pluta N."/>
            <person name="Atkinson C.G."/>
            <person name="Leigh B.A."/>
            <person name="Liberti A."/>
            <person name="Kees E.D."/>
            <person name="Breitbart M."/>
            <person name="Gralnick J.A."/>
            <person name="Dishaw L.J."/>
        </authorList>
    </citation>
    <scope>NUCLEOTIDE SEQUENCE [LARGE SCALE GENOMIC DNA]</scope>
    <source>
        <strain evidence="4 6">JG4066</strain>
    </source>
</reference>
<evidence type="ECO:0000313" key="5">
    <source>
        <dbReference type="Proteomes" id="UP001259340"/>
    </source>
</evidence>
<gene>
    <name evidence="3" type="ORF">OS133_12795</name>
    <name evidence="4" type="ORF">OS134_00655</name>
</gene>
<dbReference type="Pfam" id="PF02655">
    <property type="entry name" value="ATP-grasp_3"/>
    <property type="match status" value="1"/>
</dbReference>
<dbReference type="GO" id="GO:0005524">
    <property type="term" value="F:ATP binding"/>
    <property type="evidence" value="ECO:0007669"/>
    <property type="project" value="UniProtKB-UniRule"/>
</dbReference>
<dbReference type="Proteomes" id="UP001259340">
    <property type="component" value="Unassembled WGS sequence"/>
</dbReference>
<dbReference type="InterPro" id="IPR040570">
    <property type="entry name" value="LAL_C2"/>
</dbReference>
<dbReference type="Gene3D" id="3.40.50.20">
    <property type="match status" value="1"/>
</dbReference>
<keyword evidence="1" id="KW-0547">Nucleotide-binding</keyword>
<dbReference type="Gene3D" id="3.30.470.20">
    <property type="entry name" value="ATP-grasp fold, B domain"/>
    <property type="match status" value="1"/>
</dbReference>
<accession>A0AAW8NMM3</accession>
<dbReference type="SUPFAM" id="SSF56059">
    <property type="entry name" value="Glutathione synthetase ATP-binding domain-like"/>
    <property type="match status" value="1"/>
</dbReference>
<dbReference type="Proteomes" id="UP001271263">
    <property type="component" value="Unassembled WGS sequence"/>
</dbReference>
<proteinExistence type="predicted"/>
<feature type="domain" description="ATP-grasp" evidence="2">
    <location>
        <begin position="114"/>
        <end position="311"/>
    </location>
</feature>
<sequence length="408" mass="43304">MPFNKNLLIIGAGIEACEGIKTAKAMGLTLIIADGNPHAPGLEMADWKIIASTYDGAAILEQVKALAEQGITLDGAIAMCADVPMSVATVTNALGLPGLSIESAFWVSDKLAMKDRLKAEGVAIPRYADVSDMTLLQARAEEIGLPLIIKPVDSRGARGVQLIEHFEQLAEAWQLAAQESPTARVMLEEYLAGPQFSTETLIDNGKAYTLGFADRNYEWLPRTKPFIIENGGDSPTAISDDVKLAVTETVEQAAACLGITQGVAKGDMVYTKDGAKVIEIAGRLSGGFFSTTQIPLATGVNFIEQAINLALGYSLATDAVTPTKSNAVAIRYLDLAPGKIRAINGLDKAHQTEGVEMLKLFINAGDIIQPLANHTQRAGFAIACGATKQQAIEKSLSALACITIEYEQ</sequence>